<feature type="compositionally biased region" description="Low complexity" evidence="1">
    <location>
        <begin position="63"/>
        <end position="76"/>
    </location>
</feature>
<name>A0A210Q1M6_MIZYE</name>
<protein>
    <submittedName>
        <fullName evidence="3">Uncharacterized protein</fullName>
    </submittedName>
</protein>
<sequence>MGKSVFLLLVVVVVVSQAQSQSLSARSGRLQGQSRRPNGPRLQQGSIVRAASSGARKPSGAEVNVKPNIKPNINPNATPSANLSTRQGAKAQPRRPKLTAGKAQLSASAGSFGFTKEKCKGNCNFPAEVCVKKAKCGGPSCFFCAETKSLPKFIEKKPKPSPTPPSTNFGFGGMDMNNLGMLGMQQQQQQQQPTDFFSDIFGLGPSNGGGFDMFGTGQTQMGNQQVSSGFPNSLFSTNPLTSIPVAGYPSFHQMDFLNSFSGNSQSSSGPSINSPSLFGGLFGGGSGGMGGGGGMNLLNATGSEETIDSLETAQVFWASIPYPPEREGIGSELPYLEK</sequence>
<evidence type="ECO:0000313" key="4">
    <source>
        <dbReference type="Proteomes" id="UP000242188"/>
    </source>
</evidence>
<comment type="caution">
    <text evidence="3">The sequence shown here is derived from an EMBL/GenBank/DDBJ whole genome shotgun (WGS) entry which is preliminary data.</text>
</comment>
<accession>A0A210Q1M6</accession>
<keyword evidence="4" id="KW-1185">Reference proteome</keyword>
<feature type="region of interest" description="Disordered" evidence="1">
    <location>
        <begin position="23"/>
        <end position="104"/>
    </location>
</feature>
<feature type="compositionally biased region" description="Polar residues" evidence="1">
    <location>
        <begin position="77"/>
        <end position="87"/>
    </location>
</feature>
<feature type="signal peptide" evidence="2">
    <location>
        <begin position="1"/>
        <end position="20"/>
    </location>
</feature>
<dbReference type="EMBL" id="NEDP02005240">
    <property type="protein sequence ID" value="OWF42648.1"/>
    <property type="molecule type" value="Genomic_DNA"/>
</dbReference>
<dbReference type="OrthoDB" id="10586134at2759"/>
<feature type="compositionally biased region" description="Polar residues" evidence="1">
    <location>
        <begin position="32"/>
        <end position="46"/>
    </location>
</feature>
<keyword evidence="2" id="KW-0732">Signal</keyword>
<dbReference type="Proteomes" id="UP000242188">
    <property type="component" value="Unassembled WGS sequence"/>
</dbReference>
<gene>
    <name evidence="3" type="ORF">KP79_PYT04858</name>
</gene>
<organism evidence="3 4">
    <name type="scientific">Mizuhopecten yessoensis</name>
    <name type="common">Japanese scallop</name>
    <name type="synonym">Patinopecten yessoensis</name>
    <dbReference type="NCBI Taxonomy" id="6573"/>
    <lineage>
        <taxon>Eukaryota</taxon>
        <taxon>Metazoa</taxon>
        <taxon>Spiralia</taxon>
        <taxon>Lophotrochozoa</taxon>
        <taxon>Mollusca</taxon>
        <taxon>Bivalvia</taxon>
        <taxon>Autobranchia</taxon>
        <taxon>Pteriomorphia</taxon>
        <taxon>Pectinida</taxon>
        <taxon>Pectinoidea</taxon>
        <taxon>Pectinidae</taxon>
        <taxon>Mizuhopecten</taxon>
    </lineage>
</organism>
<proteinExistence type="predicted"/>
<evidence type="ECO:0000256" key="2">
    <source>
        <dbReference type="SAM" id="SignalP"/>
    </source>
</evidence>
<reference evidence="3 4" key="1">
    <citation type="journal article" date="2017" name="Nat. Ecol. Evol.">
        <title>Scallop genome provides insights into evolution of bilaterian karyotype and development.</title>
        <authorList>
            <person name="Wang S."/>
            <person name="Zhang J."/>
            <person name="Jiao W."/>
            <person name="Li J."/>
            <person name="Xun X."/>
            <person name="Sun Y."/>
            <person name="Guo X."/>
            <person name="Huan P."/>
            <person name="Dong B."/>
            <person name="Zhang L."/>
            <person name="Hu X."/>
            <person name="Sun X."/>
            <person name="Wang J."/>
            <person name="Zhao C."/>
            <person name="Wang Y."/>
            <person name="Wang D."/>
            <person name="Huang X."/>
            <person name="Wang R."/>
            <person name="Lv J."/>
            <person name="Li Y."/>
            <person name="Zhang Z."/>
            <person name="Liu B."/>
            <person name="Lu W."/>
            <person name="Hui Y."/>
            <person name="Liang J."/>
            <person name="Zhou Z."/>
            <person name="Hou R."/>
            <person name="Li X."/>
            <person name="Liu Y."/>
            <person name="Li H."/>
            <person name="Ning X."/>
            <person name="Lin Y."/>
            <person name="Zhao L."/>
            <person name="Xing Q."/>
            <person name="Dou J."/>
            <person name="Li Y."/>
            <person name="Mao J."/>
            <person name="Guo H."/>
            <person name="Dou H."/>
            <person name="Li T."/>
            <person name="Mu C."/>
            <person name="Jiang W."/>
            <person name="Fu Q."/>
            <person name="Fu X."/>
            <person name="Miao Y."/>
            <person name="Liu J."/>
            <person name="Yu Q."/>
            <person name="Li R."/>
            <person name="Liao H."/>
            <person name="Li X."/>
            <person name="Kong Y."/>
            <person name="Jiang Z."/>
            <person name="Chourrout D."/>
            <person name="Li R."/>
            <person name="Bao Z."/>
        </authorList>
    </citation>
    <scope>NUCLEOTIDE SEQUENCE [LARGE SCALE GENOMIC DNA]</scope>
    <source>
        <strain evidence="3 4">PY_sf001</strain>
    </source>
</reference>
<dbReference type="AlphaFoldDB" id="A0A210Q1M6"/>
<evidence type="ECO:0000256" key="1">
    <source>
        <dbReference type="SAM" id="MobiDB-lite"/>
    </source>
</evidence>
<feature type="chain" id="PRO_5012194191" evidence="2">
    <location>
        <begin position="21"/>
        <end position="338"/>
    </location>
</feature>
<evidence type="ECO:0000313" key="3">
    <source>
        <dbReference type="EMBL" id="OWF42648.1"/>
    </source>
</evidence>